<sequence>MQHPMPNRLRRQAFVEVRGEQSAPLRPPLDFFSSSDSGRRSPRSFVSSLDSDRPSTSPATGGSTRVPKLPHTARTGKRQGQRGSMEKTSSRGGSTRAALSSSLPPFSARPLREDIPNWWNPPAEVLDAADRFDVRHRSLSARARTSLAQLERLPGQGRAFTHHTKDLRGVRFVLDKKTEAVRAISAKEKKAVEHTWDLLQSIWLPRRRNCDSRDFYDSEECLLKMLETDWGMAMASHKTDQFIGKNDERGVGAAAVEDAKGVMLKHLRLVYGTFAAYAALSGSADVFRMTLNSFSQFVEDCGLAEKGSTTCDKRHFDQLFILVNAGMPIPQDKFCHPRMLGRHKFMQCLIRSAAMRYVATGRVSRLSDALEELLQTDIRPRVSSECLLLEEADAFRKRHLYTEQMNEVLCKHEPSLRAIYAAFGTAAGAISTGELRSPDLLDYSEWLQFVESAALLDGRVTPRQGALCFLASRMAVINESSHDSRMRMVNLTFEDFMEAIVRMSCLKALPTVEEIDDEGCGNAAEFYAQLKASQTRYESFVNEYSQQGFNDPRQPMHICTDHLCQIIIHEMEVKIAKSGNYKGEVSTADVRRFIKITSTFG</sequence>
<protein>
    <submittedName>
        <fullName evidence="2">Uncharacterized protein</fullName>
    </submittedName>
</protein>
<evidence type="ECO:0000256" key="1">
    <source>
        <dbReference type="SAM" id="MobiDB-lite"/>
    </source>
</evidence>
<feature type="compositionally biased region" description="Low complexity" evidence="1">
    <location>
        <begin position="96"/>
        <end position="109"/>
    </location>
</feature>
<evidence type="ECO:0000313" key="2">
    <source>
        <dbReference type="EMBL" id="CAE0785022.1"/>
    </source>
</evidence>
<dbReference type="EMBL" id="HBIZ01060501">
    <property type="protein sequence ID" value="CAE0785022.1"/>
    <property type="molecule type" value="Transcribed_RNA"/>
</dbReference>
<organism evidence="2">
    <name type="scientific">Chrysotila carterae</name>
    <name type="common">Marine alga</name>
    <name type="synonym">Syracosphaera carterae</name>
    <dbReference type="NCBI Taxonomy" id="13221"/>
    <lineage>
        <taxon>Eukaryota</taxon>
        <taxon>Haptista</taxon>
        <taxon>Haptophyta</taxon>
        <taxon>Prymnesiophyceae</taxon>
        <taxon>Isochrysidales</taxon>
        <taxon>Isochrysidaceae</taxon>
        <taxon>Chrysotila</taxon>
    </lineage>
</organism>
<reference evidence="2" key="1">
    <citation type="submission" date="2021-01" db="EMBL/GenBank/DDBJ databases">
        <authorList>
            <person name="Corre E."/>
            <person name="Pelletier E."/>
            <person name="Niang G."/>
            <person name="Scheremetjew M."/>
            <person name="Finn R."/>
            <person name="Kale V."/>
            <person name="Holt S."/>
            <person name="Cochrane G."/>
            <person name="Meng A."/>
            <person name="Brown T."/>
            <person name="Cohen L."/>
        </authorList>
    </citation>
    <scope>NUCLEOTIDE SEQUENCE</scope>
    <source>
        <strain evidence="2">CCMP645</strain>
    </source>
</reference>
<accession>A0A7S4C2M6</accession>
<feature type="compositionally biased region" description="Polar residues" evidence="1">
    <location>
        <begin position="46"/>
        <end position="63"/>
    </location>
</feature>
<gene>
    <name evidence="2" type="ORF">PCAR00345_LOCUS37730</name>
</gene>
<feature type="region of interest" description="Disordered" evidence="1">
    <location>
        <begin position="1"/>
        <end position="112"/>
    </location>
</feature>
<name>A0A7S4C2M6_CHRCT</name>
<dbReference type="AlphaFoldDB" id="A0A7S4C2M6"/>
<proteinExistence type="predicted"/>